<feature type="transmembrane region" description="Helical" evidence="1">
    <location>
        <begin position="82"/>
        <end position="101"/>
    </location>
</feature>
<dbReference type="AlphaFoldDB" id="A0ABD5U322"/>
<evidence type="ECO:0000313" key="2">
    <source>
        <dbReference type="EMBL" id="MFC6827213.1"/>
    </source>
</evidence>
<dbReference type="RefSeq" id="WP_379699789.1">
    <property type="nucleotide sequence ID" value="NZ_JBHSXH010000015.1"/>
</dbReference>
<reference evidence="2 3" key="1">
    <citation type="journal article" date="2019" name="Int. J. Syst. Evol. Microbiol.">
        <title>The Global Catalogue of Microorganisms (GCM) 10K type strain sequencing project: providing services to taxonomists for standard genome sequencing and annotation.</title>
        <authorList>
            <consortium name="The Broad Institute Genomics Platform"/>
            <consortium name="The Broad Institute Genome Sequencing Center for Infectious Disease"/>
            <person name="Wu L."/>
            <person name="Ma J."/>
        </authorList>
    </citation>
    <scope>NUCLEOTIDE SEQUENCE [LARGE SCALE GENOMIC DNA]</scope>
    <source>
        <strain evidence="2 3">YIM 94188</strain>
    </source>
</reference>
<dbReference type="EMBL" id="JBHSXH010000015">
    <property type="protein sequence ID" value="MFC6827213.1"/>
    <property type="molecule type" value="Genomic_DNA"/>
</dbReference>
<keyword evidence="3" id="KW-1185">Reference proteome</keyword>
<evidence type="ECO:0000256" key="1">
    <source>
        <dbReference type="SAM" id="Phobius"/>
    </source>
</evidence>
<comment type="caution">
    <text evidence="2">The sequence shown here is derived from an EMBL/GenBank/DDBJ whole genome shotgun (WGS) entry which is preliminary data.</text>
</comment>
<sequence length="165" mass="17086">MVHWSPSKTARRHPSLTFGLAGGLFAFLFVAWATLEQLADGPGGYAPSGPGVIIVLGGFVGGALLARLLWTRLGAAKSPVKGTVVGALIGLLAMPVPMYLLEFALVVVDGMPFEAVPGMSPWMRVGSDLLLLLATPLLLAVFGLIVTYGGTVVVGAATGYLLARR</sequence>
<gene>
    <name evidence="2" type="ORF">ACFQEV_19735</name>
</gene>
<organism evidence="2 3">
    <name type="scientific">Halopelagius fulvigenes</name>
    <dbReference type="NCBI Taxonomy" id="1198324"/>
    <lineage>
        <taxon>Archaea</taxon>
        <taxon>Methanobacteriati</taxon>
        <taxon>Methanobacteriota</taxon>
        <taxon>Stenosarchaea group</taxon>
        <taxon>Halobacteria</taxon>
        <taxon>Halobacteriales</taxon>
        <taxon>Haloferacaceae</taxon>
    </lineage>
</organism>
<feature type="transmembrane region" description="Helical" evidence="1">
    <location>
        <begin position="129"/>
        <end position="162"/>
    </location>
</feature>
<keyword evidence="1" id="KW-0472">Membrane</keyword>
<name>A0ABD5U322_9EURY</name>
<evidence type="ECO:0000313" key="3">
    <source>
        <dbReference type="Proteomes" id="UP001596408"/>
    </source>
</evidence>
<protein>
    <submittedName>
        <fullName evidence="2">Uncharacterized protein</fullName>
    </submittedName>
</protein>
<keyword evidence="1" id="KW-1133">Transmembrane helix</keyword>
<feature type="transmembrane region" description="Helical" evidence="1">
    <location>
        <begin position="49"/>
        <end position="70"/>
    </location>
</feature>
<dbReference type="Proteomes" id="UP001596408">
    <property type="component" value="Unassembled WGS sequence"/>
</dbReference>
<proteinExistence type="predicted"/>
<keyword evidence="1" id="KW-0812">Transmembrane</keyword>
<accession>A0ABD5U322</accession>